<organism evidence="1 2">
    <name type="scientific">Rozella allomycis (strain CSF55)</name>
    <dbReference type="NCBI Taxonomy" id="988480"/>
    <lineage>
        <taxon>Eukaryota</taxon>
        <taxon>Fungi</taxon>
        <taxon>Fungi incertae sedis</taxon>
        <taxon>Cryptomycota</taxon>
        <taxon>Cryptomycota incertae sedis</taxon>
        <taxon>Rozella</taxon>
    </lineage>
</organism>
<dbReference type="Proteomes" id="UP000030755">
    <property type="component" value="Unassembled WGS sequence"/>
</dbReference>
<reference evidence="1 2" key="1">
    <citation type="journal article" date="2013" name="Curr. Biol.">
        <title>Shared signatures of parasitism and phylogenomics unite Cryptomycota and microsporidia.</title>
        <authorList>
            <person name="James T.Y."/>
            <person name="Pelin A."/>
            <person name="Bonen L."/>
            <person name="Ahrendt S."/>
            <person name="Sain D."/>
            <person name="Corradi N."/>
            <person name="Stajich J.E."/>
        </authorList>
    </citation>
    <scope>NUCLEOTIDE SEQUENCE [LARGE SCALE GENOMIC DNA]</scope>
    <source>
        <strain evidence="1 2">CSF55</strain>
    </source>
</reference>
<proteinExistence type="predicted"/>
<dbReference type="EMBL" id="KE561207">
    <property type="protein sequence ID" value="EPZ31884.1"/>
    <property type="molecule type" value="Genomic_DNA"/>
</dbReference>
<keyword evidence="2" id="KW-1185">Reference proteome</keyword>
<name>A0A075AP99_ROZAC</name>
<dbReference type="AlphaFoldDB" id="A0A075AP99"/>
<gene>
    <name evidence="1" type="ORF">O9G_003593</name>
</gene>
<protein>
    <submittedName>
        <fullName evidence="1">Uncharacterized protein</fullName>
    </submittedName>
</protein>
<accession>A0A075AP99</accession>
<dbReference type="HOGENOM" id="CLU_1316062_0_0_1"/>
<sequence length="209" mass="24667">MVLYCFPRLSSAQGSLSDHGKRTFFMIFREPVLNSNRQPLIDFIIHKLNGIITYYDHSMICLSCYDYQMGYICGYLNRYIGLIRLIEESELQSELDNWRARVPESIQYNDEFNEGVVRYVSEMYADMDPEYDFHVTDSTTDSESLNEDIENMAPSYLSSHLDLQEYVQEASFSSESIYDEYIDEHDDVYEFSLSQDKYKTNFDDLECVR</sequence>
<evidence type="ECO:0000313" key="2">
    <source>
        <dbReference type="Proteomes" id="UP000030755"/>
    </source>
</evidence>
<evidence type="ECO:0000313" key="1">
    <source>
        <dbReference type="EMBL" id="EPZ31884.1"/>
    </source>
</evidence>